<keyword evidence="3" id="KW-1185">Reference proteome</keyword>
<accession>A0A1S2VIJ1</accession>
<sequence>MKIQAGCELRFTAEADVPIILMLRPRSGDAQWIVSDQYLIDPVVPVTEFTDSYGNLCQRLVVPAGPFTVSTSTQAETADEIDVAVGAPYTPVQDLPTDVLGFLLASRYCPSDQPAIAKQAAAIVDGLLPGYNQAEAIRKWIHEQITYQYGTSNAQTSALETLENRIGVCRDFTHLGIALCRSLNIPARMVVGYLHELDPMDLHAWFEAFVNGRWYTFDATQAVPKGNRISVAYGRDAADVAFVTQFGPMTLDNMEVWVKPADTDTPT</sequence>
<dbReference type="GO" id="GO:0008233">
    <property type="term" value="F:peptidase activity"/>
    <property type="evidence" value="ECO:0007669"/>
    <property type="project" value="UniProtKB-KW"/>
</dbReference>
<comment type="caution">
    <text evidence="2">The sequence shown here is derived from an EMBL/GenBank/DDBJ whole genome shotgun (WGS) entry which is preliminary data.</text>
</comment>
<dbReference type="Proteomes" id="UP000181790">
    <property type="component" value="Unassembled WGS sequence"/>
</dbReference>
<dbReference type="SUPFAM" id="SSF54001">
    <property type="entry name" value="Cysteine proteinases"/>
    <property type="match status" value="1"/>
</dbReference>
<evidence type="ECO:0000259" key="1">
    <source>
        <dbReference type="SMART" id="SM00460"/>
    </source>
</evidence>
<reference evidence="2 3" key="1">
    <citation type="submission" date="2016-10" db="EMBL/GenBank/DDBJ databases">
        <title>Arsenicibacter rosenii gen. nov., sp. nov., an efficient arsenic-methylating bacterium isolated from an arsenic-contaminated paddy soil.</title>
        <authorList>
            <person name="Huang K."/>
        </authorList>
    </citation>
    <scope>NUCLEOTIDE SEQUENCE [LARGE SCALE GENOMIC DNA]</scope>
    <source>
        <strain evidence="2 3">SM-1</strain>
    </source>
</reference>
<evidence type="ECO:0000313" key="2">
    <source>
        <dbReference type="EMBL" id="OIN58036.1"/>
    </source>
</evidence>
<dbReference type="EMBL" id="MORL01000008">
    <property type="protein sequence ID" value="OIN58036.1"/>
    <property type="molecule type" value="Genomic_DNA"/>
</dbReference>
<dbReference type="PANTHER" id="PTHR33490:SF12">
    <property type="entry name" value="BLL5557 PROTEIN"/>
    <property type="match status" value="1"/>
</dbReference>
<name>A0A1S2VIJ1_9BACT</name>
<dbReference type="OrthoDB" id="9804872at2"/>
<organism evidence="2 3">
    <name type="scientific">Arsenicibacter rosenii</name>
    <dbReference type="NCBI Taxonomy" id="1750698"/>
    <lineage>
        <taxon>Bacteria</taxon>
        <taxon>Pseudomonadati</taxon>
        <taxon>Bacteroidota</taxon>
        <taxon>Cytophagia</taxon>
        <taxon>Cytophagales</taxon>
        <taxon>Spirosomataceae</taxon>
        <taxon>Arsenicibacter</taxon>
    </lineage>
</organism>
<keyword evidence="2" id="KW-0645">Protease</keyword>
<dbReference type="RefSeq" id="WP_071504186.1">
    <property type="nucleotide sequence ID" value="NZ_MORL01000008.1"/>
</dbReference>
<dbReference type="Gene3D" id="3.10.620.30">
    <property type="match status" value="1"/>
</dbReference>
<dbReference type="Pfam" id="PF01841">
    <property type="entry name" value="Transglut_core"/>
    <property type="match status" value="1"/>
</dbReference>
<dbReference type="AlphaFoldDB" id="A0A1S2VIJ1"/>
<proteinExistence type="predicted"/>
<dbReference type="SMART" id="SM00460">
    <property type="entry name" value="TGc"/>
    <property type="match status" value="1"/>
</dbReference>
<dbReference type="PANTHER" id="PTHR33490">
    <property type="entry name" value="BLR5614 PROTEIN-RELATED"/>
    <property type="match status" value="1"/>
</dbReference>
<gene>
    <name evidence="2" type="ORF">BLX24_16010</name>
</gene>
<protein>
    <submittedName>
        <fullName evidence="2">Cysteine protease</fullName>
    </submittedName>
</protein>
<dbReference type="InterPro" id="IPR002931">
    <property type="entry name" value="Transglutaminase-like"/>
</dbReference>
<dbReference type="Gene3D" id="2.60.40.2250">
    <property type="match status" value="1"/>
</dbReference>
<feature type="domain" description="Transglutaminase-like" evidence="1">
    <location>
        <begin position="161"/>
        <end position="221"/>
    </location>
</feature>
<dbReference type="InterPro" id="IPR038765">
    <property type="entry name" value="Papain-like_cys_pep_sf"/>
</dbReference>
<evidence type="ECO:0000313" key="3">
    <source>
        <dbReference type="Proteomes" id="UP000181790"/>
    </source>
</evidence>
<keyword evidence="2" id="KW-0378">Hydrolase</keyword>
<dbReference type="GO" id="GO:0006508">
    <property type="term" value="P:proteolysis"/>
    <property type="evidence" value="ECO:0007669"/>
    <property type="project" value="UniProtKB-KW"/>
</dbReference>